<reference evidence="2" key="2">
    <citation type="journal article" date="2015" name="Data Brief">
        <title>Shoot transcriptome of the giant reed, Arundo donax.</title>
        <authorList>
            <person name="Barrero R.A."/>
            <person name="Guerrero F.D."/>
            <person name="Moolhuijzen P."/>
            <person name="Goolsby J.A."/>
            <person name="Tidwell J."/>
            <person name="Bellgard S.E."/>
            <person name="Bellgard M.I."/>
        </authorList>
    </citation>
    <scope>NUCLEOTIDE SEQUENCE</scope>
    <source>
        <tissue evidence="2">Shoot tissue taken approximately 20 cm above the soil surface</tissue>
    </source>
</reference>
<feature type="transmembrane region" description="Helical" evidence="1">
    <location>
        <begin position="31"/>
        <end position="54"/>
    </location>
</feature>
<protein>
    <submittedName>
        <fullName evidence="2">Uncharacterized protein</fullName>
    </submittedName>
</protein>
<dbReference type="EMBL" id="GBRH01231058">
    <property type="protein sequence ID" value="JAD66837.1"/>
    <property type="molecule type" value="Transcribed_RNA"/>
</dbReference>
<keyword evidence="1" id="KW-0472">Membrane</keyword>
<organism evidence="2">
    <name type="scientific">Arundo donax</name>
    <name type="common">Giant reed</name>
    <name type="synonym">Donax arundinaceus</name>
    <dbReference type="NCBI Taxonomy" id="35708"/>
    <lineage>
        <taxon>Eukaryota</taxon>
        <taxon>Viridiplantae</taxon>
        <taxon>Streptophyta</taxon>
        <taxon>Embryophyta</taxon>
        <taxon>Tracheophyta</taxon>
        <taxon>Spermatophyta</taxon>
        <taxon>Magnoliopsida</taxon>
        <taxon>Liliopsida</taxon>
        <taxon>Poales</taxon>
        <taxon>Poaceae</taxon>
        <taxon>PACMAD clade</taxon>
        <taxon>Arundinoideae</taxon>
        <taxon>Arundineae</taxon>
        <taxon>Arundo</taxon>
    </lineage>
</organism>
<evidence type="ECO:0000313" key="2">
    <source>
        <dbReference type="EMBL" id="JAD66837.1"/>
    </source>
</evidence>
<evidence type="ECO:0000256" key="1">
    <source>
        <dbReference type="SAM" id="Phobius"/>
    </source>
</evidence>
<proteinExistence type="predicted"/>
<dbReference type="AlphaFoldDB" id="A0A0A9C5P2"/>
<accession>A0A0A9C5P2</accession>
<name>A0A0A9C5P2_ARUDO</name>
<keyword evidence="1" id="KW-1133">Transmembrane helix</keyword>
<keyword evidence="1" id="KW-0812">Transmembrane</keyword>
<sequence>MHKLVRALCSCFEPSCRFPISLLSLPLKKTVFMSMCTFFTSLLFMSCFGNTVILKTIYMVVSS</sequence>
<reference evidence="2" key="1">
    <citation type="submission" date="2014-09" db="EMBL/GenBank/DDBJ databases">
        <authorList>
            <person name="Magalhaes I.L.F."/>
            <person name="Oliveira U."/>
            <person name="Santos F.R."/>
            <person name="Vidigal T.H.D.A."/>
            <person name="Brescovit A.D."/>
            <person name="Santos A.J."/>
        </authorList>
    </citation>
    <scope>NUCLEOTIDE SEQUENCE</scope>
    <source>
        <tissue evidence="2">Shoot tissue taken approximately 20 cm above the soil surface</tissue>
    </source>
</reference>